<accession>A0ABV7QU91</accession>
<organism evidence="1 2">
    <name type="scientific">Amycolatopsis halotolerans</name>
    <dbReference type="NCBI Taxonomy" id="330083"/>
    <lineage>
        <taxon>Bacteria</taxon>
        <taxon>Bacillati</taxon>
        <taxon>Actinomycetota</taxon>
        <taxon>Actinomycetes</taxon>
        <taxon>Pseudonocardiales</taxon>
        <taxon>Pseudonocardiaceae</taxon>
        <taxon>Amycolatopsis</taxon>
    </lineage>
</organism>
<evidence type="ECO:0000313" key="1">
    <source>
        <dbReference type="EMBL" id="MFC3516886.1"/>
    </source>
</evidence>
<evidence type="ECO:0000313" key="2">
    <source>
        <dbReference type="Proteomes" id="UP001595764"/>
    </source>
</evidence>
<reference evidence="2" key="1">
    <citation type="journal article" date="2019" name="Int. J. Syst. Evol. Microbiol.">
        <title>The Global Catalogue of Microorganisms (GCM) 10K type strain sequencing project: providing services to taxonomists for standard genome sequencing and annotation.</title>
        <authorList>
            <consortium name="The Broad Institute Genomics Platform"/>
            <consortium name="The Broad Institute Genome Sequencing Center for Infectious Disease"/>
            <person name="Wu L."/>
            <person name="Ma J."/>
        </authorList>
    </citation>
    <scope>NUCLEOTIDE SEQUENCE [LARGE SCALE GENOMIC DNA]</scope>
    <source>
        <strain evidence="2">CGMCC 4.7682</strain>
    </source>
</reference>
<gene>
    <name evidence="1" type="ORF">ACFORO_42440</name>
</gene>
<sequence length="80" mass="8949">MAKTPCYPLNWFEVWDGTNLPELAEFLGVDTWTTDAGMYYGAQGEMYWGPFPIGAHFVRGATRADFPSESDFLQGYGTTP</sequence>
<dbReference type="RefSeq" id="WP_377870255.1">
    <property type="nucleotide sequence ID" value="NZ_JBHMAY010000021.1"/>
</dbReference>
<proteinExistence type="predicted"/>
<dbReference type="Proteomes" id="UP001595764">
    <property type="component" value="Unassembled WGS sequence"/>
</dbReference>
<protein>
    <submittedName>
        <fullName evidence="1">Uncharacterized protein</fullName>
    </submittedName>
</protein>
<name>A0ABV7QU91_9PSEU</name>
<comment type="caution">
    <text evidence="1">The sequence shown here is derived from an EMBL/GenBank/DDBJ whole genome shotgun (WGS) entry which is preliminary data.</text>
</comment>
<keyword evidence="2" id="KW-1185">Reference proteome</keyword>
<dbReference type="EMBL" id="JBHRWI010000070">
    <property type="protein sequence ID" value="MFC3516886.1"/>
    <property type="molecule type" value="Genomic_DNA"/>
</dbReference>